<dbReference type="KEGG" id="nnu:109114873"/>
<dbReference type="CDD" id="cd09272">
    <property type="entry name" value="RNase_HI_RT_Ty1"/>
    <property type="match status" value="1"/>
</dbReference>
<dbReference type="STRING" id="4432.A0A1U8Q4P0"/>
<keyword evidence="1" id="KW-1185">Reference proteome</keyword>
<dbReference type="Proteomes" id="UP000189703">
    <property type="component" value="Unplaced"/>
</dbReference>
<dbReference type="GeneID" id="109114873"/>
<accession>A0A1U8Q4P0</accession>
<dbReference type="OMA" id="YLWATAN"/>
<dbReference type="AlphaFoldDB" id="A0A1U8Q4P0"/>
<protein>
    <submittedName>
        <fullName evidence="2">Uncharacterized protein LOC109114873</fullName>
    </submittedName>
</protein>
<gene>
    <name evidence="2" type="primary">LOC109114873</name>
</gene>
<reference evidence="2" key="1">
    <citation type="submission" date="2025-08" db="UniProtKB">
        <authorList>
            <consortium name="RefSeq"/>
        </authorList>
    </citation>
    <scope>IDENTIFICATION</scope>
</reference>
<evidence type="ECO:0000313" key="2">
    <source>
        <dbReference type="RefSeq" id="XP_019053769.1"/>
    </source>
</evidence>
<dbReference type="RefSeq" id="XP_019053769.1">
    <property type="nucleotide sequence ID" value="XM_019198224.1"/>
</dbReference>
<organism evidence="1 2">
    <name type="scientific">Nelumbo nucifera</name>
    <name type="common">Sacred lotus</name>
    <dbReference type="NCBI Taxonomy" id="4432"/>
    <lineage>
        <taxon>Eukaryota</taxon>
        <taxon>Viridiplantae</taxon>
        <taxon>Streptophyta</taxon>
        <taxon>Embryophyta</taxon>
        <taxon>Tracheophyta</taxon>
        <taxon>Spermatophyta</taxon>
        <taxon>Magnoliopsida</taxon>
        <taxon>Proteales</taxon>
        <taxon>Nelumbonaceae</taxon>
        <taxon>Nelumbo</taxon>
    </lineage>
</organism>
<dbReference type="PANTHER" id="PTHR11439">
    <property type="entry name" value="GAG-POL-RELATED RETROTRANSPOSON"/>
    <property type="match status" value="1"/>
</dbReference>
<dbReference type="PANTHER" id="PTHR11439:SF511">
    <property type="match status" value="1"/>
</dbReference>
<name>A0A1U8Q4P0_NELNU</name>
<dbReference type="SUPFAM" id="SSF56672">
    <property type="entry name" value="DNA/RNA polymerases"/>
    <property type="match status" value="1"/>
</dbReference>
<dbReference type="InterPro" id="IPR043502">
    <property type="entry name" value="DNA/RNA_pol_sf"/>
</dbReference>
<sequence>MEQPKHFHDDSSPLLPDPAQYRHLVGRPFYLIVTRPDLCYSVNILSQFMHQSRQEHMDAAMKIVRYLWATANLGLFFSSTNDLCLIGYSDSDWASCPITRRSTTGYITMLGTSAISWKTKKQHTVSRSSPKAEYRAMASTTTELIWLKRILQKLTVPFDQSIELNCHFVCE</sequence>
<proteinExistence type="predicted"/>
<evidence type="ECO:0000313" key="1">
    <source>
        <dbReference type="Proteomes" id="UP000189703"/>
    </source>
</evidence>
<dbReference type="InParanoid" id="A0A1U8Q4P0"/>
<dbReference type="OrthoDB" id="1746074at2759"/>